<reference evidence="2" key="1">
    <citation type="journal article" date="2014" name="Int. J. Syst. Evol. Microbiol.">
        <title>Complete genome sequence of Corynebacterium casei LMG S-19264T (=DSM 44701T), isolated from a smear-ripened cheese.</title>
        <authorList>
            <consortium name="US DOE Joint Genome Institute (JGI-PGF)"/>
            <person name="Walter F."/>
            <person name="Albersmeier A."/>
            <person name="Kalinowski J."/>
            <person name="Ruckert C."/>
        </authorList>
    </citation>
    <scope>NUCLEOTIDE SEQUENCE</scope>
    <source>
        <strain evidence="2">JCM 19831</strain>
    </source>
</reference>
<dbReference type="PANTHER" id="PTHR43319">
    <property type="entry name" value="BETA-LACTAMASE-RELATED"/>
    <property type="match status" value="1"/>
</dbReference>
<evidence type="ECO:0000313" key="3">
    <source>
        <dbReference type="Proteomes" id="UP000642070"/>
    </source>
</evidence>
<evidence type="ECO:0000259" key="1">
    <source>
        <dbReference type="Pfam" id="PF00144"/>
    </source>
</evidence>
<dbReference type="GO" id="GO:0016787">
    <property type="term" value="F:hydrolase activity"/>
    <property type="evidence" value="ECO:0007669"/>
    <property type="project" value="UniProtKB-KW"/>
</dbReference>
<comment type="caution">
    <text evidence="2">The sequence shown here is derived from an EMBL/GenBank/DDBJ whole genome shotgun (WGS) entry which is preliminary data.</text>
</comment>
<dbReference type="Proteomes" id="UP000642070">
    <property type="component" value="Unassembled WGS sequence"/>
</dbReference>
<protein>
    <submittedName>
        <fullName evidence="2">Serine hydrolase</fullName>
    </submittedName>
</protein>
<proteinExistence type="predicted"/>
<reference evidence="2" key="2">
    <citation type="submission" date="2020-09" db="EMBL/GenBank/DDBJ databases">
        <authorList>
            <person name="Sun Q."/>
            <person name="Ohkuma M."/>
        </authorList>
    </citation>
    <scope>NUCLEOTIDE SEQUENCE</scope>
    <source>
        <strain evidence="2">JCM 19831</strain>
    </source>
</reference>
<keyword evidence="3" id="KW-1185">Reference proteome</keyword>
<name>A0A917TTD1_9ACTN</name>
<dbReference type="InterPro" id="IPR001466">
    <property type="entry name" value="Beta-lactam-related"/>
</dbReference>
<accession>A0A917TTD1</accession>
<dbReference type="EMBL" id="BMPI01000019">
    <property type="protein sequence ID" value="GGM36420.1"/>
    <property type="molecule type" value="Genomic_DNA"/>
</dbReference>
<dbReference type="Pfam" id="PF00144">
    <property type="entry name" value="Beta-lactamase"/>
    <property type="match status" value="1"/>
</dbReference>
<gene>
    <name evidence="2" type="ORF">GCM10007977_042290</name>
</gene>
<keyword evidence="2" id="KW-0378">Hydrolase</keyword>
<evidence type="ECO:0000313" key="2">
    <source>
        <dbReference type="EMBL" id="GGM36420.1"/>
    </source>
</evidence>
<dbReference type="PANTHER" id="PTHR43319:SF3">
    <property type="entry name" value="BETA-LACTAMASE-RELATED DOMAIN-CONTAINING PROTEIN"/>
    <property type="match status" value="1"/>
</dbReference>
<dbReference type="SUPFAM" id="SSF56601">
    <property type="entry name" value="beta-lactamase/transpeptidase-like"/>
    <property type="match status" value="1"/>
</dbReference>
<feature type="domain" description="Beta-lactamase-related" evidence="1">
    <location>
        <begin position="30"/>
        <end position="386"/>
    </location>
</feature>
<dbReference type="InterPro" id="IPR052907">
    <property type="entry name" value="Beta-lactamase/esterase"/>
</dbReference>
<dbReference type="InterPro" id="IPR012338">
    <property type="entry name" value="Beta-lactam/transpept-like"/>
</dbReference>
<dbReference type="RefSeq" id="WP_190251614.1">
    <property type="nucleotide sequence ID" value="NZ_BMPI01000019.1"/>
</dbReference>
<organism evidence="2 3">
    <name type="scientific">Dactylosporangium sucinum</name>
    <dbReference type="NCBI Taxonomy" id="1424081"/>
    <lineage>
        <taxon>Bacteria</taxon>
        <taxon>Bacillati</taxon>
        <taxon>Actinomycetota</taxon>
        <taxon>Actinomycetes</taxon>
        <taxon>Micromonosporales</taxon>
        <taxon>Micromonosporaceae</taxon>
        <taxon>Dactylosporangium</taxon>
    </lineage>
</organism>
<sequence length="397" mass="42292">MGQEPSSGTCEPGFTAVRAVFDDVLLRHPGGAALCVYRDGKAVVDLWGGEAAPGVPWSADTACVIWSVTKALTALAVQQLVERGVVDLAAPVCTYWPEFAARGKDAVTVRHVLTHTAGLPWWPGHERLVRMGDADGWDRTDEIADALAGSVLQWQPGALLGYHAFTYGWMLGEVVRRATGRDVTTHVAEEIARPLGARVAIGLPGEWEKDAAQLLPPRRPADPAEATRFADRWHPGTPQGHALLGAGPEAGYLVATTANSAAFRRGEVPGANGFASARGIARVFAALAHGGTLDGVAVTSPDSLRRHAAVHAEGYDVVAAGPARRALGYARPAPTEMFSPYDRAFGHGGLGGQLGFADPDRRLSFAFLSNYPQWSDGLDPRLLRLVGSVYDCVWRLQ</sequence>
<dbReference type="AlphaFoldDB" id="A0A917TTD1"/>
<dbReference type="Gene3D" id="3.40.710.10">
    <property type="entry name" value="DD-peptidase/beta-lactamase superfamily"/>
    <property type="match status" value="1"/>
</dbReference>